<dbReference type="Proteomes" id="UP000199691">
    <property type="component" value="Unassembled WGS sequence"/>
</dbReference>
<sequence length="554" mass="60484">MVDATVGSVSEIGVLLRKYRVRAGLTQEELANRSGVSVRAISDMERGVARSPQRRTIDSLAGPLSLRSDEIAQLHKSARRSRAATPSGEPVTPRRIFDSPVVAQLPPDLHDLTGREQEIEQLRRCVETQVTGNRTGRVVVLSGAPGTGKTSLAIRAAHDLADHFPDGQMFLKLRGMSEEATSAADVLHLVLRSLGIDISSIPVELEHLAGLCRSLLAERAVLIVLDDAADEGQVRPLLVGGPRSLTLVTSRHVLAGLEGAGRLSLDVLAHHQAVALVGTIIGTDRVEAEAGVADELVELCGRLPLAIRIAANRLASRPAWPLSHLVSQLRGRSKRLRALTAGDLDIRSVFDLSYRQLRPITAAVFRRVALIPGSDFSVTTARVLLDARREDDIDLLLDELVDASLVQLAPAQGRYQLHDLLCEFAKDLLAEKEEPETVREVEKHLDHWLMEMATAAGRFFQPCADMETPPVATSCFDDALSARKWLEAEAGAWSGAIRRLAARGDHRRIVDLADAMCWYPEFGGTADLWYEVFDQAMHSAILLGSKKEEAARRN</sequence>
<dbReference type="GO" id="GO:0003677">
    <property type="term" value="F:DNA binding"/>
    <property type="evidence" value="ECO:0007669"/>
    <property type="project" value="InterPro"/>
</dbReference>
<evidence type="ECO:0000259" key="2">
    <source>
        <dbReference type="PROSITE" id="PS50943"/>
    </source>
</evidence>
<keyword evidence="4" id="KW-1185">Reference proteome</keyword>
<dbReference type="EMBL" id="FNIX01000048">
    <property type="protein sequence ID" value="SDP99045.1"/>
    <property type="molecule type" value="Genomic_DNA"/>
</dbReference>
<evidence type="ECO:0000256" key="1">
    <source>
        <dbReference type="SAM" id="MobiDB-lite"/>
    </source>
</evidence>
<dbReference type="PANTHER" id="PTHR47691:SF3">
    <property type="entry name" value="HTH-TYPE TRANSCRIPTIONAL REGULATOR RV0890C-RELATED"/>
    <property type="match status" value="1"/>
</dbReference>
<dbReference type="Gene3D" id="1.10.10.10">
    <property type="entry name" value="Winged helix-like DNA-binding domain superfamily/Winged helix DNA-binding domain"/>
    <property type="match status" value="1"/>
</dbReference>
<gene>
    <name evidence="3" type="ORF">SAMN05421507_1482</name>
</gene>
<feature type="region of interest" description="Disordered" evidence="1">
    <location>
        <begin position="75"/>
        <end position="95"/>
    </location>
</feature>
<dbReference type="PROSITE" id="PS50943">
    <property type="entry name" value="HTH_CROC1"/>
    <property type="match status" value="1"/>
</dbReference>
<dbReference type="STRING" id="641025.SAMN05421507_1482"/>
<reference evidence="4" key="1">
    <citation type="submission" date="2016-10" db="EMBL/GenBank/DDBJ databases">
        <authorList>
            <person name="Varghese N."/>
            <person name="Submissions S."/>
        </authorList>
    </citation>
    <scope>NUCLEOTIDE SEQUENCE [LARGE SCALE GENOMIC DNA]</scope>
    <source>
        <strain evidence="4">CGMCC 4.6609</strain>
    </source>
</reference>
<dbReference type="AlphaFoldDB" id="A0A1H0X8G7"/>
<accession>A0A1H0X8G7</accession>
<dbReference type="CDD" id="cd00093">
    <property type="entry name" value="HTH_XRE"/>
    <property type="match status" value="1"/>
</dbReference>
<dbReference type="InterPro" id="IPR010982">
    <property type="entry name" value="Lambda_DNA-bd_dom_sf"/>
</dbReference>
<dbReference type="SUPFAM" id="SSF52540">
    <property type="entry name" value="P-loop containing nucleoside triphosphate hydrolases"/>
    <property type="match status" value="1"/>
</dbReference>
<dbReference type="Pfam" id="PF13191">
    <property type="entry name" value="AAA_16"/>
    <property type="match status" value="1"/>
</dbReference>
<dbReference type="SUPFAM" id="SSF47413">
    <property type="entry name" value="lambda repressor-like DNA-binding domains"/>
    <property type="match status" value="1"/>
</dbReference>
<proteinExistence type="predicted"/>
<feature type="domain" description="HTH cro/C1-type" evidence="2">
    <location>
        <begin position="16"/>
        <end position="71"/>
    </location>
</feature>
<dbReference type="InterPro" id="IPR027417">
    <property type="entry name" value="P-loop_NTPase"/>
</dbReference>
<dbReference type="OrthoDB" id="7628974at2"/>
<dbReference type="SMART" id="SM00530">
    <property type="entry name" value="HTH_XRE"/>
    <property type="match status" value="1"/>
</dbReference>
<evidence type="ECO:0000313" key="4">
    <source>
        <dbReference type="Proteomes" id="UP000199691"/>
    </source>
</evidence>
<dbReference type="Gene3D" id="1.10.260.40">
    <property type="entry name" value="lambda repressor-like DNA-binding domains"/>
    <property type="match status" value="1"/>
</dbReference>
<dbReference type="PANTHER" id="PTHR47691">
    <property type="entry name" value="REGULATOR-RELATED"/>
    <property type="match status" value="1"/>
</dbReference>
<organism evidence="3 4">
    <name type="scientific">Lentzea jiangxiensis</name>
    <dbReference type="NCBI Taxonomy" id="641025"/>
    <lineage>
        <taxon>Bacteria</taxon>
        <taxon>Bacillati</taxon>
        <taxon>Actinomycetota</taxon>
        <taxon>Actinomycetes</taxon>
        <taxon>Pseudonocardiales</taxon>
        <taxon>Pseudonocardiaceae</taxon>
        <taxon>Lentzea</taxon>
    </lineage>
</organism>
<dbReference type="InterPro" id="IPR001387">
    <property type="entry name" value="Cro/C1-type_HTH"/>
</dbReference>
<protein>
    <submittedName>
        <fullName evidence="3">NB-ARC domain-containing protein</fullName>
    </submittedName>
</protein>
<dbReference type="Pfam" id="PF13560">
    <property type="entry name" value="HTH_31"/>
    <property type="match status" value="1"/>
</dbReference>
<dbReference type="InterPro" id="IPR036388">
    <property type="entry name" value="WH-like_DNA-bd_sf"/>
</dbReference>
<dbReference type="GO" id="GO:0043531">
    <property type="term" value="F:ADP binding"/>
    <property type="evidence" value="ECO:0007669"/>
    <property type="project" value="InterPro"/>
</dbReference>
<evidence type="ECO:0000313" key="3">
    <source>
        <dbReference type="EMBL" id="SDP99045.1"/>
    </source>
</evidence>
<name>A0A1H0X8G7_9PSEU</name>
<dbReference type="InterPro" id="IPR041664">
    <property type="entry name" value="AAA_16"/>
</dbReference>
<dbReference type="Gene3D" id="3.40.50.300">
    <property type="entry name" value="P-loop containing nucleotide triphosphate hydrolases"/>
    <property type="match status" value="1"/>
</dbReference>
<dbReference type="PRINTS" id="PR00364">
    <property type="entry name" value="DISEASERSIST"/>
</dbReference>